<gene>
    <name evidence="2" type="ORF">PoB_007686000</name>
</gene>
<evidence type="ECO:0000313" key="2">
    <source>
        <dbReference type="EMBL" id="GFO50355.1"/>
    </source>
</evidence>
<protein>
    <submittedName>
        <fullName evidence="2">Uncharacterized protein</fullName>
    </submittedName>
</protein>
<dbReference type="Proteomes" id="UP000735302">
    <property type="component" value="Unassembled WGS sequence"/>
</dbReference>
<dbReference type="EMBL" id="BLXT01008609">
    <property type="protein sequence ID" value="GFO50355.1"/>
    <property type="molecule type" value="Genomic_DNA"/>
</dbReference>
<organism evidence="2 3">
    <name type="scientific">Plakobranchus ocellatus</name>
    <dbReference type="NCBI Taxonomy" id="259542"/>
    <lineage>
        <taxon>Eukaryota</taxon>
        <taxon>Metazoa</taxon>
        <taxon>Spiralia</taxon>
        <taxon>Lophotrochozoa</taxon>
        <taxon>Mollusca</taxon>
        <taxon>Gastropoda</taxon>
        <taxon>Heterobranchia</taxon>
        <taxon>Euthyneura</taxon>
        <taxon>Panpulmonata</taxon>
        <taxon>Sacoglossa</taxon>
        <taxon>Placobranchoidea</taxon>
        <taxon>Plakobranchidae</taxon>
        <taxon>Plakobranchus</taxon>
    </lineage>
</organism>
<reference evidence="2 3" key="1">
    <citation type="journal article" date="2021" name="Elife">
        <title>Chloroplast acquisition without the gene transfer in kleptoplastic sea slugs, Plakobranchus ocellatus.</title>
        <authorList>
            <person name="Maeda T."/>
            <person name="Takahashi S."/>
            <person name="Yoshida T."/>
            <person name="Shimamura S."/>
            <person name="Takaki Y."/>
            <person name="Nagai Y."/>
            <person name="Toyoda A."/>
            <person name="Suzuki Y."/>
            <person name="Arimoto A."/>
            <person name="Ishii H."/>
            <person name="Satoh N."/>
            <person name="Nishiyama T."/>
            <person name="Hasebe M."/>
            <person name="Maruyama T."/>
            <person name="Minagawa J."/>
            <person name="Obokata J."/>
            <person name="Shigenobu S."/>
        </authorList>
    </citation>
    <scope>NUCLEOTIDE SEQUENCE [LARGE SCALE GENOMIC DNA]</scope>
</reference>
<feature type="compositionally biased region" description="Acidic residues" evidence="1">
    <location>
        <begin position="56"/>
        <end position="67"/>
    </location>
</feature>
<feature type="region of interest" description="Disordered" evidence="1">
    <location>
        <begin position="22"/>
        <end position="70"/>
    </location>
</feature>
<proteinExistence type="predicted"/>
<dbReference type="AlphaFoldDB" id="A0AAV4E1W8"/>
<keyword evidence="3" id="KW-1185">Reference proteome</keyword>
<sequence>MSTVHSLSTSATVVDALCVTHVTWNGPDGNEGGDDDYNDNNGEGYDDDEVGKNGDGGDDEDGGDNDADEKGYTKLVRMVMEVMMKMMMKMVVIMMLMRKDN</sequence>
<comment type="caution">
    <text evidence="2">The sequence shown here is derived from an EMBL/GenBank/DDBJ whole genome shotgun (WGS) entry which is preliminary data.</text>
</comment>
<name>A0AAV4E1W8_9GAST</name>
<evidence type="ECO:0000313" key="3">
    <source>
        <dbReference type="Proteomes" id="UP000735302"/>
    </source>
</evidence>
<accession>A0AAV4E1W8</accession>
<evidence type="ECO:0000256" key="1">
    <source>
        <dbReference type="SAM" id="MobiDB-lite"/>
    </source>
</evidence>
<feature type="compositionally biased region" description="Acidic residues" evidence="1">
    <location>
        <begin position="31"/>
        <end position="49"/>
    </location>
</feature>